<evidence type="ECO:0000313" key="12">
    <source>
        <dbReference type="Proteomes" id="UP000274504"/>
    </source>
</evidence>
<keyword evidence="7" id="KW-0804">Transcription</keyword>
<dbReference type="AlphaFoldDB" id="A0A158QDE2"/>
<evidence type="ECO:0000256" key="1">
    <source>
        <dbReference type="ARBA" id="ARBA00007416"/>
    </source>
</evidence>
<evidence type="ECO:0000313" key="11">
    <source>
        <dbReference type="EMBL" id="VDL22942.1"/>
    </source>
</evidence>
<evidence type="ECO:0000256" key="5">
    <source>
        <dbReference type="ARBA" id="ARBA00022853"/>
    </source>
</evidence>
<evidence type="ECO:0000256" key="3">
    <source>
        <dbReference type="ARBA" id="ARBA00022771"/>
    </source>
</evidence>
<organism evidence="13">
    <name type="scientific">Hymenolepis diminuta</name>
    <name type="common">Rat tapeworm</name>
    <dbReference type="NCBI Taxonomy" id="6216"/>
    <lineage>
        <taxon>Eukaryota</taxon>
        <taxon>Metazoa</taxon>
        <taxon>Spiralia</taxon>
        <taxon>Lophotrochozoa</taxon>
        <taxon>Platyhelminthes</taxon>
        <taxon>Cestoda</taxon>
        <taxon>Eucestoda</taxon>
        <taxon>Cyclophyllidea</taxon>
        <taxon>Hymenolepididae</taxon>
        <taxon>Hymenolepis</taxon>
    </lineage>
</organism>
<dbReference type="GO" id="GO:0035098">
    <property type="term" value="C:ESC/E(Z) complex"/>
    <property type="evidence" value="ECO:0007669"/>
    <property type="project" value="TreeGrafter"/>
</dbReference>
<dbReference type="OrthoDB" id="166746at2759"/>
<dbReference type="Pfam" id="PF09733">
    <property type="entry name" value="VEFS-Box"/>
    <property type="match status" value="1"/>
</dbReference>
<accession>A0A158QDE2</accession>
<evidence type="ECO:0000256" key="8">
    <source>
        <dbReference type="SAM" id="MobiDB-lite"/>
    </source>
</evidence>
<protein>
    <submittedName>
        <fullName evidence="13">VEFS-Box domain-containing protein</fullName>
    </submittedName>
</protein>
<evidence type="ECO:0000256" key="6">
    <source>
        <dbReference type="ARBA" id="ARBA00023015"/>
    </source>
</evidence>
<feature type="region of interest" description="Disordered" evidence="8">
    <location>
        <begin position="60"/>
        <end position="88"/>
    </location>
</feature>
<dbReference type="STRING" id="6216.A0A158QDE2"/>
<keyword evidence="5" id="KW-0156">Chromatin regulator</keyword>
<dbReference type="EMBL" id="UYSG01000762">
    <property type="protein sequence ID" value="VDL22942.1"/>
    <property type="molecule type" value="Genomic_DNA"/>
</dbReference>
<evidence type="ECO:0000256" key="7">
    <source>
        <dbReference type="ARBA" id="ARBA00023163"/>
    </source>
</evidence>
<keyword evidence="4" id="KW-0862">Zinc</keyword>
<dbReference type="PANTHER" id="PTHR22597">
    <property type="entry name" value="POLYCOMB GROUP PROTEIN"/>
    <property type="match status" value="1"/>
</dbReference>
<dbReference type="Proteomes" id="UP000274504">
    <property type="component" value="Unassembled WGS sequence"/>
</dbReference>
<feature type="compositionally biased region" description="Basic residues" evidence="8">
    <location>
        <begin position="60"/>
        <end position="69"/>
    </location>
</feature>
<sequence>MGSIETAKIAAIIRCTMEQMNLSKPDKDPEDYIKNIGEFHCEPSVENSVKFQSLSESRPKVKAKRRYTKSGKMAETVPNANENGPNAEVEVPTENQVTLTAAQAQINYEEFVRSFSAPSYLYRYLAKYHRYSPIYLIRNLGYMRKSDRQRTPRKKRTLKEVIDSLRSSINPRSKRSSRSSSNHPVVEFNWPNEIEIDFDVFKDSELESEWVTVEASVDILARFSWKWRRKFRPMDSLVLVSRGTPCSCNGNPLMDPAMGRTSVRFHLAEIIRVAARINDPVSDEMLIAEICPRISSAQLEIQVNVFERRRAKYVNENEANGTLAQTSYPVTYSSATIPLFFAPSKYRIFACLASSSALASSFLFTPGKYEFRLGIQAVGINFPRDLPDPPVELPSRTVMALEGGRPTSPNGDHRIAFVPPSSNIASRLKNHACTSKDQYAEWPHLNFRVSWGSTIPSPFGPITTFPTKTPRGSQKRCHSQSEQNLRSQGDERNGSEASNNNGTESSKKVDIEIIYEFFFCADDKQAMQLGRSRDLICPWCYLDCSRGDHPSCLLAHLRSCHPRFRFRAIQSPKKLLLQIYLEEAYDGSNESTPLPMPRSYHPKANYPTENGFDISLPVTSASRNPHHFPLVGGWTGYSGDAENNLRFARKLATSRFLHSRRSPLKRTPFTHLIYWRAIENISSITKKRKMVSMALAKETISALKEDATKMVKYRRKFYHSSTLQQITAGDNYDSEEEESSQWLRDQYQRRVQEITDVNKVLLQSLQGEKELMQIWNAYILSVKPRDIVVSDCNIDQLLMGFVKSYGIRMNQQNLRNAFILHLTNLYDYGILSPTSMHQFVLAFDAARLSSAT</sequence>
<dbReference type="Pfam" id="PF23320">
    <property type="entry name" value="Zn_SUZ12"/>
    <property type="match status" value="1"/>
</dbReference>
<dbReference type="GO" id="GO:0031490">
    <property type="term" value="F:chromatin DNA binding"/>
    <property type="evidence" value="ECO:0007669"/>
    <property type="project" value="TreeGrafter"/>
</dbReference>
<reference evidence="13" key="1">
    <citation type="submission" date="2016-04" db="UniProtKB">
        <authorList>
            <consortium name="WormBaseParasite"/>
        </authorList>
    </citation>
    <scope>IDENTIFICATION</scope>
</reference>
<proteinExistence type="inferred from homology"/>
<dbReference type="PANTHER" id="PTHR22597:SF0">
    <property type="entry name" value="POLYCOMB PROTEIN SUZ12"/>
    <property type="match status" value="1"/>
</dbReference>
<name>A0A158QDE2_HYMDI</name>
<dbReference type="InterPro" id="IPR019135">
    <property type="entry name" value="Polycomb_protein_VEFS-Box"/>
</dbReference>
<feature type="domain" description="Polycomb protein SUZ12-like zinc finger" evidence="10">
    <location>
        <begin position="513"/>
        <end position="582"/>
    </location>
</feature>
<comment type="similarity">
    <text evidence="1">Belongs to the VEFS (VRN2-EMF2-FIS2-SU(Z)12) family.</text>
</comment>
<dbReference type="GO" id="GO:0016586">
    <property type="term" value="C:RSC-type complex"/>
    <property type="evidence" value="ECO:0007669"/>
    <property type="project" value="TreeGrafter"/>
</dbReference>
<dbReference type="WBParaSite" id="HDID_0000284901-mRNA-1">
    <property type="protein sequence ID" value="HDID_0000284901-mRNA-1"/>
    <property type="gene ID" value="HDID_0000284901"/>
</dbReference>
<evidence type="ECO:0000313" key="13">
    <source>
        <dbReference type="WBParaSite" id="HDID_0000284901-mRNA-1"/>
    </source>
</evidence>
<evidence type="ECO:0000256" key="2">
    <source>
        <dbReference type="ARBA" id="ARBA00022723"/>
    </source>
</evidence>
<gene>
    <name evidence="11" type="ORF">HDID_LOCUS2847</name>
</gene>
<dbReference type="InterPro" id="IPR057540">
    <property type="entry name" value="Znf_SUZ12"/>
</dbReference>
<feature type="domain" description="Polycomb protein VEFS-Box" evidence="9">
    <location>
        <begin position="712"/>
        <end position="835"/>
    </location>
</feature>
<dbReference type="GO" id="GO:0006325">
    <property type="term" value="P:chromatin organization"/>
    <property type="evidence" value="ECO:0007669"/>
    <property type="project" value="UniProtKB-KW"/>
</dbReference>
<evidence type="ECO:0000259" key="9">
    <source>
        <dbReference type="Pfam" id="PF09733"/>
    </source>
</evidence>
<keyword evidence="3" id="KW-0863">Zinc-finger</keyword>
<keyword evidence="6" id="KW-0805">Transcription regulation</keyword>
<evidence type="ECO:0000256" key="4">
    <source>
        <dbReference type="ARBA" id="ARBA00022833"/>
    </source>
</evidence>
<dbReference type="GO" id="GO:0008270">
    <property type="term" value="F:zinc ion binding"/>
    <property type="evidence" value="ECO:0007669"/>
    <property type="project" value="UniProtKB-KW"/>
</dbReference>
<feature type="compositionally biased region" description="Polar residues" evidence="8">
    <location>
        <begin position="495"/>
        <end position="504"/>
    </location>
</feature>
<reference evidence="11 12" key="2">
    <citation type="submission" date="2018-11" db="EMBL/GenBank/DDBJ databases">
        <authorList>
            <consortium name="Pathogen Informatics"/>
        </authorList>
    </citation>
    <scope>NUCLEOTIDE SEQUENCE [LARGE SCALE GENOMIC DNA]</scope>
</reference>
<keyword evidence="2" id="KW-0479">Metal-binding</keyword>
<dbReference type="CDD" id="cd21551">
    <property type="entry name" value="VEFS-box_SUZ12"/>
    <property type="match status" value="1"/>
</dbReference>
<feature type="region of interest" description="Disordered" evidence="8">
    <location>
        <begin position="460"/>
        <end position="505"/>
    </location>
</feature>
<evidence type="ECO:0000259" key="10">
    <source>
        <dbReference type="Pfam" id="PF23320"/>
    </source>
</evidence>